<evidence type="ECO:0008006" key="4">
    <source>
        <dbReference type="Google" id="ProtNLM"/>
    </source>
</evidence>
<protein>
    <recommendedName>
        <fullName evidence="4">Ricin B lectin domain-containing protein</fullName>
    </recommendedName>
</protein>
<sequence>MQPTTLFLAASTALVAGAADGAAIQQQRDGARLAQFRVWGASGCGELNQGYFKVEESDVGACHNLTAYVPSPGARSAMLEQLYYPAAEGCSLGIFTDETCSGGRRALLSLHACEDAPVEEGSGTWGSWQVLCNEPGDA</sequence>
<evidence type="ECO:0000313" key="2">
    <source>
        <dbReference type="EMBL" id="RYO78599.1"/>
    </source>
</evidence>
<accession>A0ABY0GWE4</accession>
<name>A0ABY0GWE4_9PEZI</name>
<feature type="signal peptide" evidence="1">
    <location>
        <begin position="1"/>
        <end position="21"/>
    </location>
</feature>
<evidence type="ECO:0000256" key="1">
    <source>
        <dbReference type="SAM" id="SignalP"/>
    </source>
</evidence>
<organism evidence="2 3">
    <name type="scientific">Monosporascus cannonballus</name>
    <dbReference type="NCBI Taxonomy" id="155416"/>
    <lineage>
        <taxon>Eukaryota</taxon>
        <taxon>Fungi</taxon>
        <taxon>Dikarya</taxon>
        <taxon>Ascomycota</taxon>
        <taxon>Pezizomycotina</taxon>
        <taxon>Sordariomycetes</taxon>
        <taxon>Xylariomycetidae</taxon>
        <taxon>Xylariales</taxon>
        <taxon>Xylariales incertae sedis</taxon>
        <taxon>Monosporascus</taxon>
    </lineage>
</organism>
<gene>
    <name evidence="2" type="ORF">DL762_008622</name>
</gene>
<evidence type="ECO:0000313" key="3">
    <source>
        <dbReference type="Proteomes" id="UP000294003"/>
    </source>
</evidence>
<feature type="chain" id="PRO_5045187940" description="Ricin B lectin domain-containing protein" evidence="1">
    <location>
        <begin position="22"/>
        <end position="138"/>
    </location>
</feature>
<reference evidence="2 3" key="1">
    <citation type="submission" date="2018-06" db="EMBL/GenBank/DDBJ databases">
        <title>Complete Genomes of Monosporascus.</title>
        <authorList>
            <person name="Robinson A.J."/>
            <person name="Natvig D.O."/>
        </authorList>
    </citation>
    <scope>NUCLEOTIDE SEQUENCE [LARGE SCALE GENOMIC DNA]</scope>
    <source>
        <strain evidence="2 3">CBS 609.92</strain>
    </source>
</reference>
<comment type="caution">
    <text evidence="2">The sequence shown here is derived from an EMBL/GenBank/DDBJ whole genome shotgun (WGS) entry which is preliminary data.</text>
</comment>
<proteinExistence type="predicted"/>
<keyword evidence="1" id="KW-0732">Signal</keyword>
<dbReference type="Proteomes" id="UP000294003">
    <property type="component" value="Unassembled WGS sequence"/>
</dbReference>
<keyword evidence="3" id="KW-1185">Reference proteome</keyword>
<dbReference type="EMBL" id="QJNS01000373">
    <property type="protein sequence ID" value="RYO78599.1"/>
    <property type="molecule type" value="Genomic_DNA"/>
</dbReference>